<comment type="similarity">
    <text evidence="5">Belongs to the peptidase M28 family.</text>
</comment>
<evidence type="ECO:0000256" key="14">
    <source>
        <dbReference type="ARBA" id="ARBA00022833"/>
    </source>
</evidence>
<gene>
    <name evidence="23" type="ORF">CHS0354_032429</name>
</gene>
<dbReference type="GO" id="GO:0005794">
    <property type="term" value="C:Golgi apparatus"/>
    <property type="evidence" value="ECO:0007669"/>
    <property type="project" value="UniProtKB-SubCell"/>
</dbReference>
<evidence type="ECO:0000256" key="2">
    <source>
        <dbReference type="ARBA" id="ARBA00004371"/>
    </source>
</evidence>
<comment type="caution">
    <text evidence="23">The sequence shown here is derived from an EMBL/GenBank/DDBJ whole genome shotgun (WGS) entry which is preliminary data.</text>
</comment>
<keyword evidence="13" id="KW-0256">Endoplasmic reticulum</keyword>
<comment type="subunit">
    <text evidence="20">Homodimer. The monomeric form is inactive while the homodimer is active.</text>
</comment>
<evidence type="ECO:0000259" key="22">
    <source>
        <dbReference type="Pfam" id="PF04389"/>
    </source>
</evidence>
<evidence type="ECO:0000256" key="15">
    <source>
        <dbReference type="ARBA" id="ARBA00023034"/>
    </source>
</evidence>
<dbReference type="GO" id="GO:0005783">
    <property type="term" value="C:endoplasmic reticulum"/>
    <property type="evidence" value="ECO:0007669"/>
    <property type="project" value="UniProtKB-SubCell"/>
</dbReference>
<dbReference type="SUPFAM" id="SSF53187">
    <property type="entry name" value="Zn-dependent exopeptidases"/>
    <property type="match status" value="1"/>
</dbReference>
<keyword evidence="9" id="KW-0645">Protease</keyword>
<dbReference type="Gene3D" id="3.40.630.10">
    <property type="entry name" value="Zn peptidases"/>
    <property type="match status" value="1"/>
</dbReference>
<dbReference type="GO" id="GO:0004180">
    <property type="term" value="F:carboxypeptidase activity"/>
    <property type="evidence" value="ECO:0007669"/>
    <property type="project" value="UniProtKB-KW"/>
</dbReference>
<keyword evidence="14" id="KW-0862">Zinc</keyword>
<evidence type="ECO:0000256" key="18">
    <source>
        <dbReference type="ARBA" id="ARBA00023180"/>
    </source>
</evidence>
<dbReference type="GO" id="GO:0043171">
    <property type="term" value="P:peptide catabolic process"/>
    <property type="evidence" value="ECO:0007669"/>
    <property type="project" value="TreeGrafter"/>
</dbReference>
<comment type="subcellular location">
    <subcellularLocation>
        <location evidence="1">Endoplasmic reticulum</location>
    </subcellularLocation>
    <subcellularLocation>
        <location evidence="3">Golgi apparatus</location>
    </subcellularLocation>
    <subcellularLocation>
        <location evidence="2">Lysosome</location>
    </subcellularLocation>
    <subcellularLocation>
        <location evidence="4">Secreted</location>
    </subcellularLocation>
</comment>
<proteinExistence type="inferred from homology"/>
<keyword evidence="15" id="KW-0333">Golgi apparatus</keyword>
<evidence type="ECO:0000313" key="23">
    <source>
        <dbReference type="EMBL" id="KAK3595922.1"/>
    </source>
</evidence>
<name>A0AAE0W0F9_9BIVA</name>
<keyword evidence="7" id="KW-0964">Secreted</keyword>
<dbReference type="GO" id="GO:0005764">
    <property type="term" value="C:lysosome"/>
    <property type="evidence" value="ECO:0007669"/>
    <property type="project" value="UniProtKB-SubCell"/>
</dbReference>
<evidence type="ECO:0000256" key="17">
    <source>
        <dbReference type="ARBA" id="ARBA00023145"/>
    </source>
</evidence>
<evidence type="ECO:0000256" key="19">
    <source>
        <dbReference type="ARBA" id="ARBA00023228"/>
    </source>
</evidence>
<dbReference type="InterPro" id="IPR007484">
    <property type="entry name" value="Peptidase_M28"/>
</dbReference>
<evidence type="ECO:0000256" key="6">
    <source>
        <dbReference type="ARBA" id="ARBA00014116"/>
    </source>
</evidence>
<keyword evidence="8" id="KW-0121">Carboxypeptidase</keyword>
<evidence type="ECO:0000256" key="20">
    <source>
        <dbReference type="ARBA" id="ARBA00025833"/>
    </source>
</evidence>
<dbReference type="FunFam" id="3.50.30.30:FF:000009">
    <property type="entry name" value="Carboxypeptidase Q"/>
    <property type="match status" value="1"/>
</dbReference>
<keyword evidence="12" id="KW-0378">Hydrolase</keyword>
<keyword evidence="18" id="KW-0325">Glycoprotein</keyword>
<evidence type="ECO:0000256" key="11">
    <source>
        <dbReference type="ARBA" id="ARBA00022729"/>
    </source>
</evidence>
<dbReference type="GO" id="GO:0005615">
    <property type="term" value="C:extracellular space"/>
    <property type="evidence" value="ECO:0007669"/>
    <property type="project" value="TreeGrafter"/>
</dbReference>
<evidence type="ECO:0000256" key="8">
    <source>
        <dbReference type="ARBA" id="ARBA00022645"/>
    </source>
</evidence>
<evidence type="ECO:0000313" key="24">
    <source>
        <dbReference type="Proteomes" id="UP001195483"/>
    </source>
</evidence>
<keyword evidence="16" id="KW-0482">Metalloprotease</keyword>
<dbReference type="PANTHER" id="PTHR12053:SF3">
    <property type="entry name" value="CARBOXYPEPTIDASE Q"/>
    <property type="match status" value="1"/>
</dbReference>
<dbReference type="GO" id="GO:0006508">
    <property type="term" value="P:proteolysis"/>
    <property type="evidence" value="ECO:0007669"/>
    <property type="project" value="UniProtKB-KW"/>
</dbReference>
<reference evidence="23" key="2">
    <citation type="journal article" date="2021" name="Genome Biol. Evol.">
        <title>Developing a high-quality reference genome for a parasitic bivalve with doubly uniparental inheritance (Bivalvia: Unionida).</title>
        <authorList>
            <person name="Smith C.H."/>
        </authorList>
    </citation>
    <scope>NUCLEOTIDE SEQUENCE</scope>
    <source>
        <strain evidence="23">CHS0354</strain>
        <tissue evidence="23">Mantle</tissue>
    </source>
</reference>
<evidence type="ECO:0000256" key="5">
    <source>
        <dbReference type="ARBA" id="ARBA00010918"/>
    </source>
</evidence>
<evidence type="ECO:0000256" key="10">
    <source>
        <dbReference type="ARBA" id="ARBA00022723"/>
    </source>
</evidence>
<evidence type="ECO:0000256" key="12">
    <source>
        <dbReference type="ARBA" id="ARBA00022801"/>
    </source>
</evidence>
<dbReference type="GO" id="GO:0046872">
    <property type="term" value="F:metal ion binding"/>
    <property type="evidence" value="ECO:0007669"/>
    <property type="project" value="UniProtKB-KW"/>
</dbReference>
<keyword evidence="17" id="KW-0865">Zymogen</keyword>
<dbReference type="PANTHER" id="PTHR12053">
    <property type="entry name" value="PROTEASE FAMILY M28 PLASMA GLUTAMATE CARBOXYPEPTIDASE-RELATED"/>
    <property type="match status" value="1"/>
</dbReference>
<organism evidence="23 24">
    <name type="scientific">Potamilus streckersoni</name>
    <dbReference type="NCBI Taxonomy" id="2493646"/>
    <lineage>
        <taxon>Eukaryota</taxon>
        <taxon>Metazoa</taxon>
        <taxon>Spiralia</taxon>
        <taxon>Lophotrochozoa</taxon>
        <taxon>Mollusca</taxon>
        <taxon>Bivalvia</taxon>
        <taxon>Autobranchia</taxon>
        <taxon>Heteroconchia</taxon>
        <taxon>Palaeoheterodonta</taxon>
        <taxon>Unionida</taxon>
        <taxon>Unionoidea</taxon>
        <taxon>Unionidae</taxon>
        <taxon>Ambleminae</taxon>
        <taxon>Lampsilini</taxon>
        <taxon>Potamilus</taxon>
    </lineage>
</organism>
<keyword evidence="11" id="KW-0732">Signal</keyword>
<feature type="domain" description="Peptidase M28" evidence="22">
    <location>
        <begin position="222"/>
        <end position="388"/>
    </location>
</feature>
<reference evidence="23" key="1">
    <citation type="journal article" date="2021" name="Genome Biol. Evol.">
        <title>A High-Quality Reference Genome for a Parasitic Bivalve with Doubly Uniparental Inheritance (Bivalvia: Unionida).</title>
        <authorList>
            <person name="Smith C.H."/>
        </authorList>
    </citation>
    <scope>NUCLEOTIDE SEQUENCE</scope>
    <source>
        <strain evidence="23">CHS0354</strain>
    </source>
</reference>
<evidence type="ECO:0000256" key="9">
    <source>
        <dbReference type="ARBA" id="ARBA00022670"/>
    </source>
</evidence>
<dbReference type="GO" id="GO:0070573">
    <property type="term" value="F:metallodipeptidase activity"/>
    <property type="evidence" value="ECO:0007669"/>
    <property type="project" value="InterPro"/>
</dbReference>
<protein>
    <recommendedName>
        <fullName evidence="6">Carboxypeptidase Q</fullName>
    </recommendedName>
    <alternativeName>
        <fullName evidence="21">Plasma glutamate carboxypeptidase</fullName>
    </alternativeName>
</protein>
<evidence type="ECO:0000256" key="7">
    <source>
        <dbReference type="ARBA" id="ARBA00022525"/>
    </source>
</evidence>
<dbReference type="Proteomes" id="UP001195483">
    <property type="component" value="Unassembled WGS sequence"/>
</dbReference>
<keyword evidence="10" id="KW-0479">Metal-binding</keyword>
<sequence>MIIQLAVYGAARNQSYNRLAELTDKFGGRLSGSAALENAIDYMIQKMTEDGLDNVHGETVMVPNWERGDESAAVLQPRYHPMSILGLGSSVGTPVGGITAEALIVKSFDELHRRAAEAKGKIVVYNQDFVNYGVSVMYRGYGASEAAKVGGVASLVRSVTPLSVYSPHTGIQMYSDGVPKIPTASITVEDAEMMWRMSQRGERIVIFLNMSAQNYPMVESRNTVAEIIGSKYPEQVVLVSGHLDSWDVGQGAMDDGGGAIISWQALSLVKQLGLRPKRTMRAVLWTAEEQGMVGSQQYYEMHKVNVSNYDLVMESDIGTFIPTGIDFSGIPEAFSIMEEVVKLLAPINASNLVRTADGGDVSFWIQDGVPGGSLINENDKYFYFHHSNGRGHDDSSGSTPDGPVFCRLGRRILRCCGSG</sequence>
<evidence type="ECO:0000256" key="1">
    <source>
        <dbReference type="ARBA" id="ARBA00004240"/>
    </source>
</evidence>
<keyword evidence="24" id="KW-1185">Reference proteome</keyword>
<keyword evidence="19" id="KW-0458">Lysosome</keyword>
<evidence type="ECO:0000256" key="16">
    <source>
        <dbReference type="ARBA" id="ARBA00023049"/>
    </source>
</evidence>
<dbReference type="EMBL" id="JAEAOA010001917">
    <property type="protein sequence ID" value="KAK3595922.1"/>
    <property type="molecule type" value="Genomic_DNA"/>
</dbReference>
<dbReference type="Pfam" id="PF04389">
    <property type="entry name" value="Peptidase_M28"/>
    <property type="match status" value="1"/>
</dbReference>
<dbReference type="InterPro" id="IPR039866">
    <property type="entry name" value="CPQ"/>
</dbReference>
<dbReference type="FunFam" id="3.40.630.10:FF:000036">
    <property type="entry name" value="Carboxypeptidase Q"/>
    <property type="match status" value="1"/>
</dbReference>
<evidence type="ECO:0000256" key="21">
    <source>
        <dbReference type="ARBA" id="ARBA00033328"/>
    </source>
</evidence>
<evidence type="ECO:0000256" key="3">
    <source>
        <dbReference type="ARBA" id="ARBA00004555"/>
    </source>
</evidence>
<evidence type="ECO:0000256" key="13">
    <source>
        <dbReference type="ARBA" id="ARBA00022824"/>
    </source>
</evidence>
<dbReference type="Gene3D" id="3.50.30.30">
    <property type="match status" value="1"/>
</dbReference>
<accession>A0AAE0W0F9</accession>
<evidence type="ECO:0000256" key="4">
    <source>
        <dbReference type="ARBA" id="ARBA00004613"/>
    </source>
</evidence>
<dbReference type="AlphaFoldDB" id="A0AAE0W0F9"/>
<reference evidence="23" key="3">
    <citation type="submission" date="2023-05" db="EMBL/GenBank/DDBJ databases">
        <authorList>
            <person name="Smith C.H."/>
        </authorList>
    </citation>
    <scope>NUCLEOTIDE SEQUENCE</scope>
    <source>
        <strain evidence="23">CHS0354</strain>
        <tissue evidence="23">Mantle</tissue>
    </source>
</reference>
<dbReference type="CDD" id="cd03883">
    <property type="entry name" value="M28_Pgcp_like"/>
    <property type="match status" value="1"/>
</dbReference>